<evidence type="ECO:0000313" key="9">
    <source>
        <dbReference type="Proteomes" id="UP000226192"/>
    </source>
</evidence>
<dbReference type="InterPro" id="IPR002401">
    <property type="entry name" value="Cyt_P450_E_grp-I"/>
</dbReference>
<evidence type="ECO:0000256" key="3">
    <source>
        <dbReference type="ARBA" id="ARBA00022617"/>
    </source>
</evidence>
<keyword evidence="5 6" id="KW-0408">Iron</keyword>
<evidence type="ECO:0008006" key="10">
    <source>
        <dbReference type="Google" id="ProtNLM"/>
    </source>
</evidence>
<evidence type="ECO:0000256" key="6">
    <source>
        <dbReference type="PIRSR" id="PIRSR602401-1"/>
    </source>
</evidence>
<keyword evidence="4 6" id="KW-0479">Metal-binding</keyword>
<dbReference type="InterPro" id="IPR050121">
    <property type="entry name" value="Cytochrome_P450_monoxygenase"/>
</dbReference>
<reference evidence="8 9" key="1">
    <citation type="submission" date="2017-06" db="EMBL/GenBank/DDBJ databases">
        <title>Ant-infecting Ophiocordyceps genomes reveal a high diversity of potential behavioral manipulation genes and a possible major role for enterotoxins.</title>
        <authorList>
            <person name="De Bekker C."/>
            <person name="Evans H.C."/>
            <person name="Brachmann A."/>
            <person name="Hughes D.P."/>
        </authorList>
    </citation>
    <scope>NUCLEOTIDE SEQUENCE [LARGE SCALE GENOMIC DNA]</scope>
    <source>
        <strain evidence="8 9">Map64</strain>
    </source>
</reference>
<evidence type="ECO:0000256" key="5">
    <source>
        <dbReference type="ARBA" id="ARBA00023004"/>
    </source>
</evidence>
<dbReference type="GO" id="GO:0020037">
    <property type="term" value="F:heme binding"/>
    <property type="evidence" value="ECO:0007669"/>
    <property type="project" value="InterPro"/>
</dbReference>
<dbReference type="Gene3D" id="1.10.630.10">
    <property type="entry name" value="Cytochrome P450"/>
    <property type="match status" value="1"/>
</dbReference>
<keyword evidence="7" id="KW-0560">Oxidoreductase</keyword>
<dbReference type="Pfam" id="PF00067">
    <property type="entry name" value="p450"/>
    <property type="match status" value="1"/>
</dbReference>
<dbReference type="GO" id="GO:0004497">
    <property type="term" value="F:monooxygenase activity"/>
    <property type="evidence" value="ECO:0007669"/>
    <property type="project" value="UniProtKB-KW"/>
</dbReference>
<comment type="similarity">
    <text evidence="2 7">Belongs to the cytochrome P450 family.</text>
</comment>
<dbReference type="STRING" id="1399860.A0A2C5XCL4"/>
<comment type="caution">
    <text evidence="8">The sequence shown here is derived from an EMBL/GenBank/DDBJ whole genome shotgun (WGS) entry which is preliminary data.</text>
</comment>
<dbReference type="InterPro" id="IPR001128">
    <property type="entry name" value="Cyt_P450"/>
</dbReference>
<evidence type="ECO:0000256" key="1">
    <source>
        <dbReference type="ARBA" id="ARBA00001971"/>
    </source>
</evidence>
<dbReference type="EMBL" id="NJET01000001">
    <property type="protein sequence ID" value="PHH67429.1"/>
    <property type="molecule type" value="Genomic_DNA"/>
</dbReference>
<dbReference type="OrthoDB" id="3934656at2759"/>
<dbReference type="GO" id="GO:0005506">
    <property type="term" value="F:iron ion binding"/>
    <property type="evidence" value="ECO:0007669"/>
    <property type="project" value="InterPro"/>
</dbReference>
<dbReference type="SUPFAM" id="SSF48264">
    <property type="entry name" value="Cytochrome P450"/>
    <property type="match status" value="1"/>
</dbReference>
<proteinExistence type="inferred from homology"/>
<accession>A0A2C5XCL4</accession>
<protein>
    <recommendedName>
        <fullName evidence="10">Cytochrome P450</fullName>
    </recommendedName>
</protein>
<dbReference type="InterPro" id="IPR036396">
    <property type="entry name" value="Cyt_P450_sf"/>
</dbReference>
<gene>
    <name evidence="8" type="ORF">CDD81_40</name>
</gene>
<evidence type="ECO:0000256" key="4">
    <source>
        <dbReference type="ARBA" id="ARBA00022723"/>
    </source>
</evidence>
<keyword evidence="9" id="KW-1185">Reference proteome</keyword>
<evidence type="ECO:0000313" key="8">
    <source>
        <dbReference type="EMBL" id="PHH67429.1"/>
    </source>
</evidence>
<evidence type="ECO:0000256" key="7">
    <source>
        <dbReference type="RuleBase" id="RU000461"/>
    </source>
</evidence>
<sequence length="224" mass="24768">MAQLVALHHEKAGFSQAYLKKMAVTNFGAGHETLASTLTSILAMISARAAVQKQMREEIASWTRTRTRTRTRALVYTRAAIKEAMRLFPVMGMSLPRVTPAGGMRVHGRCFAQGTIVGCNPVALQRSPDVFGRDAGCYRPERWLHGGQSPETARAMERYMLVWGGGARMCPGRPLAELVVHKVVTGLVERFKIDVDLPGDECQPSYFLSVMTGAKARFWAIESR</sequence>
<dbReference type="PRINTS" id="PR00385">
    <property type="entry name" value="P450"/>
</dbReference>
<evidence type="ECO:0000256" key="2">
    <source>
        <dbReference type="ARBA" id="ARBA00010617"/>
    </source>
</evidence>
<dbReference type="PANTHER" id="PTHR24305:SF232">
    <property type="entry name" value="P450, PUTATIVE (EUROFUNG)-RELATED"/>
    <property type="match status" value="1"/>
</dbReference>
<dbReference type="PROSITE" id="PS00086">
    <property type="entry name" value="CYTOCHROME_P450"/>
    <property type="match status" value="1"/>
</dbReference>
<keyword evidence="7" id="KW-0503">Monooxygenase</keyword>
<dbReference type="PRINTS" id="PR00463">
    <property type="entry name" value="EP450I"/>
</dbReference>
<dbReference type="InterPro" id="IPR017972">
    <property type="entry name" value="Cyt_P450_CS"/>
</dbReference>
<feature type="binding site" description="axial binding residue" evidence="6">
    <location>
        <position position="170"/>
    </location>
    <ligand>
        <name>heme</name>
        <dbReference type="ChEBI" id="CHEBI:30413"/>
    </ligand>
    <ligandPart>
        <name>Fe</name>
        <dbReference type="ChEBI" id="CHEBI:18248"/>
    </ligandPart>
</feature>
<dbReference type="AlphaFoldDB" id="A0A2C5XCL4"/>
<dbReference type="PANTHER" id="PTHR24305">
    <property type="entry name" value="CYTOCHROME P450"/>
    <property type="match status" value="1"/>
</dbReference>
<dbReference type="Proteomes" id="UP000226192">
    <property type="component" value="Unassembled WGS sequence"/>
</dbReference>
<comment type="cofactor">
    <cofactor evidence="1 6">
        <name>heme</name>
        <dbReference type="ChEBI" id="CHEBI:30413"/>
    </cofactor>
</comment>
<name>A0A2C5XCL4_9HYPO</name>
<keyword evidence="3 6" id="KW-0349">Heme</keyword>
<organism evidence="8 9">
    <name type="scientific">Ophiocordyceps australis</name>
    <dbReference type="NCBI Taxonomy" id="1399860"/>
    <lineage>
        <taxon>Eukaryota</taxon>
        <taxon>Fungi</taxon>
        <taxon>Dikarya</taxon>
        <taxon>Ascomycota</taxon>
        <taxon>Pezizomycotina</taxon>
        <taxon>Sordariomycetes</taxon>
        <taxon>Hypocreomycetidae</taxon>
        <taxon>Hypocreales</taxon>
        <taxon>Ophiocordycipitaceae</taxon>
        <taxon>Ophiocordyceps</taxon>
    </lineage>
</organism>
<dbReference type="GO" id="GO:0016705">
    <property type="term" value="F:oxidoreductase activity, acting on paired donors, with incorporation or reduction of molecular oxygen"/>
    <property type="evidence" value="ECO:0007669"/>
    <property type="project" value="InterPro"/>
</dbReference>